<feature type="transmembrane region" description="Helical" evidence="7">
    <location>
        <begin position="99"/>
        <end position="123"/>
    </location>
</feature>
<evidence type="ECO:0000256" key="1">
    <source>
        <dbReference type="ARBA" id="ARBA00004651"/>
    </source>
</evidence>
<feature type="transmembrane region" description="Helical" evidence="7">
    <location>
        <begin position="276"/>
        <end position="297"/>
    </location>
</feature>
<keyword evidence="9" id="KW-1185">Reference proteome</keyword>
<dbReference type="SUPFAM" id="SSF103473">
    <property type="entry name" value="MFS general substrate transporter"/>
    <property type="match status" value="2"/>
</dbReference>
<evidence type="ECO:0000256" key="7">
    <source>
        <dbReference type="SAM" id="Phobius"/>
    </source>
</evidence>
<evidence type="ECO:0000256" key="2">
    <source>
        <dbReference type="ARBA" id="ARBA00022475"/>
    </source>
</evidence>
<feature type="compositionally biased region" description="Low complexity" evidence="6">
    <location>
        <begin position="197"/>
        <end position="218"/>
    </location>
</feature>
<keyword evidence="5 7" id="KW-0472">Membrane</keyword>
<feature type="transmembrane region" description="Helical" evidence="7">
    <location>
        <begin position="304"/>
        <end position="322"/>
    </location>
</feature>
<dbReference type="InterPro" id="IPR011701">
    <property type="entry name" value="MFS"/>
</dbReference>
<dbReference type="Gene3D" id="1.20.1250.20">
    <property type="entry name" value="MFS general substrate transporter like domains"/>
    <property type="match status" value="1"/>
</dbReference>
<comment type="subcellular location">
    <subcellularLocation>
        <location evidence="1">Cell membrane</location>
        <topology evidence="1">Multi-pass membrane protein</topology>
    </subcellularLocation>
</comment>
<dbReference type="Pfam" id="PF07690">
    <property type="entry name" value="MFS_1"/>
    <property type="match status" value="1"/>
</dbReference>
<gene>
    <name evidence="8" type="ORF">GA0070621_0847</name>
</gene>
<dbReference type="InterPro" id="IPR036259">
    <property type="entry name" value="MFS_trans_sf"/>
</dbReference>
<evidence type="ECO:0000256" key="6">
    <source>
        <dbReference type="SAM" id="MobiDB-lite"/>
    </source>
</evidence>
<evidence type="ECO:0000313" key="9">
    <source>
        <dbReference type="Proteomes" id="UP000198765"/>
    </source>
</evidence>
<feature type="transmembrane region" description="Helical" evidence="7">
    <location>
        <begin position="47"/>
        <end position="66"/>
    </location>
</feature>
<feature type="transmembrane region" description="Helical" evidence="7">
    <location>
        <begin position="166"/>
        <end position="184"/>
    </location>
</feature>
<organism evidence="8 9">
    <name type="scientific">Micromonospora narathiwatensis</name>
    <dbReference type="NCBI Taxonomy" id="299146"/>
    <lineage>
        <taxon>Bacteria</taxon>
        <taxon>Bacillati</taxon>
        <taxon>Actinomycetota</taxon>
        <taxon>Actinomycetes</taxon>
        <taxon>Micromonosporales</taxon>
        <taxon>Micromonosporaceae</taxon>
        <taxon>Micromonospora</taxon>
    </lineage>
</organism>
<dbReference type="RefSeq" id="WP_091191738.1">
    <property type="nucleotide sequence ID" value="NZ_LT594324.1"/>
</dbReference>
<feature type="transmembrane region" description="Helical" evidence="7">
    <location>
        <begin position="328"/>
        <end position="351"/>
    </location>
</feature>
<dbReference type="PATRIC" id="fig|299146.4.peg.867"/>
<dbReference type="GO" id="GO:0022857">
    <property type="term" value="F:transmembrane transporter activity"/>
    <property type="evidence" value="ECO:0007669"/>
    <property type="project" value="InterPro"/>
</dbReference>
<dbReference type="PANTHER" id="PTHR23513">
    <property type="entry name" value="INTEGRAL MEMBRANE EFFLUX PROTEIN-RELATED"/>
    <property type="match status" value="1"/>
</dbReference>
<evidence type="ECO:0000313" key="8">
    <source>
        <dbReference type="EMBL" id="SBT40036.1"/>
    </source>
</evidence>
<keyword evidence="3 7" id="KW-0812">Transmembrane</keyword>
<feature type="transmembrane region" description="Helical" evidence="7">
    <location>
        <begin position="363"/>
        <end position="387"/>
    </location>
</feature>
<keyword evidence="2" id="KW-1003">Cell membrane</keyword>
<sequence length="436" mass="43846">MRQLLRRPDFRRFFLALTVSMIAESVLLLALAVWVKELTGSDGLAGATFVALTAPMVLAPLVGWVVDRAHRRTLFVALNAVTAALLLPLLAVHDDSRLWIIYAVAAGYGLSYIALGATVTALVQELVPAHLLPDANGASQTVKQGLRLAGPLLGAGLYVLLGGPALAGACALGFLLAGAIGLTLRTAPAPVEDDRAVVGGDPGTTPTGAATPRGTAAGATTGGRGALVAGLRHLVAEPALRRALVAVVVATVGLGFGETLWFAYVDQGLGRQPAFLGVLVSVQGIGGLVGGIGSAALVRRFGELGTLALGVAALAAGTLAMVRPGLVLAFVGIMLIGLGLPMSMVGTMTLMQRRTPPELVGRVSAALDALASGPQAVAIGAGALLVGLVDYRLLYAAIGVLLLVAAGYLLTGRRLTTPAAPAPATAPAEPAPAAAG</sequence>
<name>A0A1A8Z873_9ACTN</name>
<feature type="region of interest" description="Disordered" evidence="6">
    <location>
        <begin position="193"/>
        <end position="218"/>
    </location>
</feature>
<dbReference type="AlphaFoldDB" id="A0A1A8Z873"/>
<dbReference type="GO" id="GO:0005886">
    <property type="term" value="C:plasma membrane"/>
    <property type="evidence" value="ECO:0007669"/>
    <property type="project" value="UniProtKB-SubCell"/>
</dbReference>
<proteinExistence type="predicted"/>
<accession>A0A1A8Z873</accession>
<dbReference type="EMBL" id="LT594324">
    <property type="protein sequence ID" value="SBT40036.1"/>
    <property type="molecule type" value="Genomic_DNA"/>
</dbReference>
<feature type="transmembrane region" description="Helical" evidence="7">
    <location>
        <begin position="73"/>
        <end position="93"/>
    </location>
</feature>
<keyword evidence="4 7" id="KW-1133">Transmembrane helix</keyword>
<feature type="transmembrane region" description="Helical" evidence="7">
    <location>
        <begin position="12"/>
        <end position="35"/>
    </location>
</feature>
<dbReference type="Proteomes" id="UP000198765">
    <property type="component" value="Chromosome I"/>
</dbReference>
<feature type="transmembrane region" description="Helical" evidence="7">
    <location>
        <begin position="393"/>
        <end position="411"/>
    </location>
</feature>
<dbReference type="PANTHER" id="PTHR23513:SF6">
    <property type="entry name" value="MAJOR FACILITATOR SUPERFAMILY ASSOCIATED DOMAIN-CONTAINING PROTEIN"/>
    <property type="match status" value="1"/>
</dbReference>
<feature type="transmembrane region" description="Helical" evidence="7">
    <location>
        <begin position="243"/>
        <end position="264"/>
    </location>
</feature>
<evidence type="ECO:0000256" key="5">
    <source>
        <dbReference type="ARBA" id="ARBA00023136"/>
    </source>
</evidence>
<dbReference type="OrthoDB" id="3381380at2"/>
<evidence type="ECO:0000256" key="4">
    <source>
        <dbReference type="ARBA" id="ARBA00022989"/>
    </source>
</evidence>
<evidence type="ECO:0000256" key="3">
    <source>
        <dbReference type="ARBA" id="ARBA00022692"/>
    </source>
</evidence>
<reference evidence="8 9" key="1">
    <citation type="submission" date="2016-06" db="EMBL/GenBank/DDBJ databases">
        <authorList>
            <person name="Kjaerup R.B."/>
            <person name="Dalgaard T.S."/>
            <person name="Juul-Madsen H.R."/>
        </authorList>
    </citation>
    <scope>NUCLEOTIDE SEQUENCE [LARGE SCALE GENOMIC DNA]</scope>
    <source>
        <strain evidence="8 9">DSM 45248</strain>
    </source>
</reference>
<protein>
    <submittedName>
        <fullName evidence="8">Major Facilitator Superfamily protein</fullName>
    </submittedName>
</protein>